<keyword evidence="3" id="KW-1185">Reference proteome</keyword>
<dbReference type="AlphaFoldDB" id="A0ABD5V683"/>
<proteinExistence type="predicted"/>
<protein>
    <recommendedName>
        <fullName evidence="1">DUF8112 domain-containing protein</fullName>
    </recommendedName>
</protein>
<accession>A0ABD5V683</accession>
<dbReference type="RefSeq" id="WP_340604336.1">
    <property type="nucleotide sequence ID" value="NZ_JBBMXV010000003.1"/>
</dbReference>
<dbReference type="Proteomes" id="UP001596312">
    <property type="component" value="Unassembled WGS sequence"/>
</dbReference>
<comment type="caution">
    <text evidence="2">The sequence shown here is derived from an EMBL/GenBank/DDBJ whole genome shotgun (WGS) entry which is preliminary data.</text>
</comment>
<gene>
    <name evidence="2" type="ORF">ACFQGH_11435</name>
</gene>
<reference evidence="2 3" key="1">
    <citation type="journal article" date="2019" name="Int. J. Syst. Evol. Microbiol.">
        <title>The Global Catalogue of Microorganisms (GCM) 10K type strain sequencing project: providing services to taxonomists for standard genome sequencing and annotation.</title>
        <authorList>
            <consortium name="The Broad Institute Genomics Platform"/>
            <consortium name="The Broad Institute Genome Sequencing Center for Infectious Disease"/>
            <person name="Wu L."/>
            <person name="Ma J."/>
        </authorList>
    </citation>
    <scope>NUCLEOTIDE SEQUENCE [LARGE SCALE GENOMIC DNA]</scope>
    <source>
        <strain evidence="2 3">CGMCC 1.3240</strain>
    </source>
</reference>
<evidence type="ECO:0000313" key="2">
    <source>
        <dbReference type="EMBL" id="MFC6905808.1"/>
    </source>
</evidence>
<name>A0ABD5V683_9EURY</name>
<dbReference type="Pfam" id="PF26417">
    <property type="entry name" value="DUF8112"/>
    <property type="match status" value="1"/>
</dbReference>
<evidence type="ECO:0000313" key="3">
    <source>
        <dbReference type="Proteomes" id="UP001596312"/>
    </source>
</evidence>
<evidence type="ECO:0000259" key="1">
    <source>
        <dbReference type="Pfam" id="PF26417"/>
    </source>
</evidence>
<feature type="domain" description="DUF8112" evidence="1">
    <location>
        <begin position="3"/>
        <end position="104"/>
    </location>
</feature>
<organism evidence="2 3">
    <name type="scientific">Halalkalicoccus tibetensis</name>
    <dbReference type="NCBI Taxonomy" id="175632"/>
    <lineage>
        <taxon>Archaea</taxon>
        <taxon>Methanobacteriati</taxon>
        <taxon>Methanobacteriota</taxon>
        <taxon>Stenosarchaea group</taxon>
        <taxon>Halobacteria</taxon>
        <taxon>Halobacteriales</taxon>
        <taxon>Halococcaceae</taxon>
        <taxon>Halalkalicoccus</taxon>
    </lineage>
</organism>
<dbReference type="EMBL" id="JBHSXQ010000003">
    <property type="protein sequence ID" value="MFC6905808.1"/>
    <property type="molecule type" value="Genomic_DNA"/>
</dbReference>
<sequence length="111" mass="12034">MLITAPAEQLLEGYQLREGRCSYCKTTLNEGDSVSAYAVQYAGDETWSVPRLYCRDCQSTGITEPTLGATELLANGRLGCTTDTATQRSTLTLLGIERVIESTPEEGHATL</sequence>
<dbReference type="InterPro" id="IPR058425">
    <property type="entry name" value="DUF8112"/>
</dbReference>